<dbReference type="InterPro" id="IPR027417">
    <property type="entry name" value="P-loop_NTPase"/>
</dbReference>
<dbReference type="SUPFAM" id="SSF52540">
    <property type="entry name" value="P-loop containing nucleoside triphosphate hydrolases"/>
    <property type="match status" value="1"/>
</dbReference>
<organism evidence="5 6">
    <name type="scientific">Desulfuribacillus alkaliarsenatis</name>
    <dbReference type="NCBI Taxonomy" id="766136"/>
    <lineage>
        <taxon>Bacteria</taxon>
        <taxon>Bacillati</taxon>
        <taxon>Bacillota</taxon>
        <taxon>Desulfuribacillia</taxon>
        <taxon>Desulfuribacillales</taxon>
        <taxon>Desulfuribacillaceae</taxon>
        <taxon>Desulfuribacillus</taxon>
    </lineage>
</organism>
<dbReference type="PROSITE" id="PS50893">
    <property type="entry name" value="ABC_TRANSPORTER_2"/>
    <property type="match status" value="1"/>
</dbReference>
<dbReference type="Gene3D" id="3.40.50.300">
    <property type="entry name" value="P-loop containing nucleotide triphosphate hydrolases"/>
    <property type="match status" value="1"/>
</dbReference>
<dbReference type="GO" id="GO:0005524">
    <property type="term" value="F:ATP binding"/>
    <property type="evidence" value="ECO:0007669"/>
    <property type="project" value="UniProtKB-KW"/>
</dbReference>
<evidence type="ECO:0000313" key="6">
    <source>
        <dbReference type="Proteomes" id="UP000094296"/>
    </source>
</evidence>
<comment type="caution">
    <text evidence="5">The sequence shown here is derived from an EMBL/GenBank/DDBJ whole genome shotgun (WGS) entry which is preliminary data.</text>
</comment>
<keyword evidence="1" id="KW-0813">Transport</keyword>
<dbReference type="AlphaFoldDB" id="A0A1E5G2I5"/>
<name>A0A1E5G2I5_9FIRM</name>
<dbReference type="PANTHER" id="PTHR24220:SF86">
    <property type="entry name" value="ABC TRANSPORTER ABCH.1"/>
    <property type="match status" value="1"/>
</dbReference>
<dbReference type="FunFam" id="3.40.50.300:FF:000032">
    <property type="entry name" value="Export ABC transporter ATP-binding protein"/>
    <property type="match status" value="1"/>
</dbReference>
<dbReference type="PROSITE" id="PS00211">
    <property type="entry name" value="ABC_TRANSPORTER_1"/>
    <property type="match status" value="1"/>
</dbReference>
<dbReference type="Pfam" id="PF00005">
    <property type="entry name" value="ABC_tran"/>
    <property type="match status" value="1"/>
</dbReference>
<evidence type="ECO:0000259" key="4">
    <source>
        <dbReference type="PROSITE" id="PS50893"/>
    </source>
</evidence>
<dbReference type="GO" id="GO:0005886">
    <property type="term" value="C:plasma membrane"/>
    <property type="evidence" value="ECO:0007669"/>
    <property type="project" value="TreeGrafter"/>
</dbReference>
<dbReference type="Proteomes" id="UP000094296">
    <property type="component" value="Unassembled WGS sequence"/>
</dbReference>
<accession>A0A1E5G2I5</accession>
<dbReference type="GO" id="GO:0022857">
    <property type="term" value="F:transmembrane transporter activity"/>
    <property type="evidence" value="ECO:0007669"/>
    <property type="project" value="TreeGrafter"/>
</dbReference>
<gene>
    <name evidence="5" type="ORF">BHF68_05675</name>
</gene>
<dbReference type="InterPro" id="IPR003439">
    <property type="entry name" value="ABC_transporter-like_ATP-bd"/>
</dbReference>
<evidence type="ECO:0000313" key="5">
    <source>
        <dbReference type="EMBL" id="OEF97191.1"/>
    </source>
</evidence>
<dbReference type="GO" id="GO:0016887">
    <property type="term" value="F:ATP hydrolysis activity"/>
    <property type="evidence" value="ECO:0007669"/>
    <property type="project" value="InterPro"/>
</dbReference>
<sequence length="229" mass="25051">MNKIVEENNIIEVKNVHKSYGSGSAATHALRGIDLKINSGTFNCIVGPSGHGKSTLLQIIGGLDKPTSGQVNVMGEQINALSDQKLANFRSLKLGFVFQFFNLLKGLTVLENIQIPLMFAKIPAKQQEQRAKELLQLVDLSEKAQAKAFELSGGQKQRVAIARALANNPELLLMDEPTGNLDSESEAEVLKIIHELHRNGKTIVMVTHSKEIADQGERIITIKDGMVCE</sequence>
<dbReference type="PANTHER" id="PTHR24220">
    <property type="entry name" value="IMPORT ATP-BINDING PROTEIN"/>
    <property type="match status" value="1"/>
</dbReference>
<dbReference type="CDD" id="cd03255">
    <property type="entry name" value="ABC_MJ0796_LolCDE_FtsE"/>
    <property type="match status" value="1"/>
</dbReference>
<dbReference type="InterPro" id="IPR017911">
    <property type="entry name" value="MacB-like_ATP-bd"/>
</dbReference>
<dbReference type="EMBL" id="MIJE01000022">
    <property type="protein sequence ID" value="OEF97191.1"/>
    <property type="molecule type" value="Genomic_DNA"/>
</dbReference>
<evidence type="ECO:0000256" key="3">
    <source>
        <dbReference type="ARBA" id="ARBA00022840"/>
    </source>
</evidence>
<dbReference type="InterPro" id="IPR017871">
    <property type="entry name" value="ABC_transporter-like_CS"/>
</dbReference>
<keyword evidence="2" id="KW-0547">Nucleotide-binding</keyword>
<dbReference type="InterPro" id="IPR015854">
    <property type="entry name" value="ABC_transpr_LolD-like"/>
</dbReference>
<evidence type="ECO:0000256" key="1">
    <source>
        <dbReference type="ARBA" id="ARBA00022448"/>
    </source>
</evidence>
<dbReference type="SMART" id="SM00382">
    <property type="entry name" value="AAA"/>
    <property type="match status" value="1"/>
</dbReference>
<dbReference type="GO" id="GO:0098796">
    <property type="term" value="C:membrane protein complex"/>
    <property type="evidence" value="ECO:0007669"/>
    <property type="project" value="UniProtKB-ARBA"/>
</dbReference>
<dbReference type="InterPro" id="IPR003593">
    <property type="entry name" value="AAA+_ATPase"/>
</dbReference>
<protein>
    <submittedName>
        <fullName evidence="5">ABC transporter ATP-binding protein</fullName>
    </submittedName>
</protein>
<dbReference type="STRING" id="766136.BHF68_05675"/>
<evidence type="ECO:0000256" key="2">
    <source>
        <dbReference type="ARBA" id="ARBA00022741"/>
    </source>
</evidence>
<proteinExistence type="predicted"/>
<keyword evidence="6" id="KW-1185">Reference proteome</keyword>
<reference evidence="5 6" key="1">
    <citation type="submission" date="2016-09" db="EMBL/GenBank/DDBJ databases">
        <title>Draft genome sequence for the type strain of Desulfuribacillus alkaliarsenatis AHT28, an obligately anaerobic, sulfidogenic bacterium isolated from Russian soda lake sediments.</title>
        <authorList>
            <person name="Abin C.A."/>
            <person name="Hollibaugh J.T."/>
        </authorList>
    </citation>
    <scope>NUCLEOTIDE SEQUENCE [LARGE SCALE GENOMIC DNA]</scope>
    <source>
        <strain evidence="5 6">AHT28</strain>
    </source>
</reference>
<keyword evidence="3 5" id="KW-0067">ATP-binding</keyword>
<feature type="domain" description="ABC transporter" evidence="4">
    <location>
        <begin position="11"/>
        <end position="229"/>
    </location>
</feature>